<keyword evidence="1" id="KW-0472">Membrane</keyword>
<dbReference type="AlphaFoldDB" id="A0A0J8B7G2"/>
<keyword evidence="1" id="KW-1133">Transmembrane helix</keyword>
<evidence type="ECO:0000313" key="3">
    <source>
        <dbReference type="Proteomes" id="UP000035740"/>
    </source>
</evidence>
<dbReference type="EMBL" id="KQ090424">
    <property type="protein sequence ID" value="KMS95903.1"/>
    <property type="molecule type" value="Genomic_DNA"/>
</dbReference>
<sequence length="60" mass="7001">MFCTYTDIASPFVLYTWFLVFFLRNADFMLPLCVYPVLSFLYIGSIFPGPIGLCSYSLYY</sequence>
<feature type="transmembrane region" description="Helical" evidence="1">
    <location>
        <begin position="12"/>
        <end position="30"/>
    </location>
</feature>
<dbReference type="Proteomes" id="UP000035740">
    <property type="component" value="Unassembled WGS sequence"/>
</dbReference>
<keyword evidence="1" id="KW-0812">Transmembrane</keyword>
<keyword evidence="3" id="KW-1185">Reference proteome</keyword>
<organism evidence="2 3">
    <name type="scientific">Beta vulgaris subsp. vulgaris</name>
    <name type="common">Beet</name>
    <dbReference type="NCBI Taxonomy" id="3555"/>
    <lineage>
        <taxon>Eukaryota</taxon>
        <taxon>Viridiplantae</taxon>
        <taxon>Streptophyta</taxon>
        <taxon>Embryophyta</taxon>
        <taxon>Tracheophyta</taxon>
        <taxon>Spermatophyta</taxon>
        <taxon>Magnoliopsida</taxon>
        <taxon>eudicotyledons</taxon>
        <taxon>Gunneridae</taxon>
        <taxon>Pentapetalae</taxon>
        <taxon>Caryophyllales</taxon>
        <taxon>Chenopodiaceae</taxon>
        <taxon>Betoideae</taxon>
        <taxon>Beta</taxon>
    </lineage>
</organism>
<name>A0A0J8B7G2_BETVV</name>
<accession>A0A0J8B7G2</accession>
<gene>
    <name evidence="2" type="ORF">BVRB_003870</name>
</gene>
<proteinExistence type="predicted"/>
<feature type="transmembrane region" description="Helical" evidence="1">
    <location>
        <begin position="37"/>
        <end position="59"/>
    </location>
</feature>
<evidence type="ECO:0000313" key="2">
    <source>
        <dbReference type="EMBL" id="KMS95903.1"/>
    </source>
</evidence>
<protein>
    <submittedName>
        <fullName evidence="2">Uncharacterized protein</fullName>
    </submittedName>
</protein>
<reference evidence="2 3" key="1">
    <citation type="journal article" date="2014" name="Nature">
        <title>The genome of the recently domesticated crop plant sugar beet (Beta vulgaris).</title>
        <authorList>
            <person name="Dohm J.C."/>
            <person name="Minoche A.E."/>
            <person name="Holtgrawe D."/>
            <person name="Capella-Gutierrez S."/>
            <person name="Zakrzewski F."/>
            <person name="Tafer H."/>
            <person name="Rupp O."/>
            <person name="Sorensen T.R."/>
            <person name="Stracke R."/>
            <person name="Reinhardt R."/>
            <person name="Goesmann A."/>
            <person name="Kraft T."/>
            <person name="Schulz B."/>
            <person name="Stadler P.F."/>
            <person name="Schmidt T."/>
            <person name="Gabaldon T."/>
            <person name="Lehrach H."/>
            <person name="Weisshaar B."/>
            <person name="Himmelbauer H."/>
        </authorList>
    </citation>
    <scope>NUCLEOTIDE SEQUENCE [LARGE SCALE GENOMIC DNA]</scope>
    <source>
        <tissue evidence="2">Taproot</tissue>
    </source>
</reference>
<dbReference type="Gramene" id="KMS95903">
    <property type="protein sequence ID" value="KMS95903"/>
    <property type="gene ID" value="BVRB_003870"/>
</dbReference>
<evidence type="ECO:0000256" key="1">
    <source>
        <dbReference type="SAM" id="Phobius"/>
    </source>
</evidence>